<accession>A0ABS4RM32</accession>
<dbReference type="Proteomes" id="UP000810207">
    <property type="component" value="Unassembled WGS sequence"/>
</dbReference>
<dbReference type="RefSeq" id="WP_244988062.1">
    <property type="nucleotide sequence ID" value="NZ_CBCSLC010000082.1"/>
</dbReference>
<reference evidence="2 3" key="1">
    <citation type="submission" date="2021-03" db="EMBL/GenBank/DDBJ databases">
        <title>Genomic Encyclopedia of Type Strains, Phase IV (KMG-IV): sequencing the most valuable type-strain genomes for metagenomic binning, comparative biology and taxonomic classification.</title>
        <authorList>
            <person name="Goeker M."/>
        </authorList>
    </citation>
    <scope>NUCLEOTIDE SEQUENCE [LARGE SCALE GENOMIC DNA]</scope>
    <source>
        <strain evidence="2 3">DSM 21292</strain>
    </source>
</reference>
<feature type="region of interest" description="Disordered" evidence="1">
    <location>
        <begin position="42"/>
        <end position="66"/>
    </location>
</feature>
<proteinExistence type="predicted"/>
<protein>
    <submittedName>
        <fullName evidence="2">Uncharacterized protein</fullName>
    </submittedName>
</protein>
<sequence length="66" mass="7212">MTTNELALSSDLSTLIAEINAYKRVDGEAIFEIGKRLKSVRDAKLDGKDADEPRLAQQREDAGGYG</sequence>
<name>A0ABS4RM32_PAEXY</name>
<comment type="caution">
    <text evidence="2">The sequence shown here is derived from an EMBL/GenBank/DDBJ whole genome shotgun (WGS) entry which is preliminary data.</text>
</comment>
<organism evidence="2 3">
    <name type="scientific">Paenibacillus xylanexedens</name>
    <dbReference type="NCBI Taxonomy" id="528191"/>
    <lineage>
        <taxon>Bacteria</taxon>
        <taxon>Bacillati</taxon>
        <taxon>Bacillota</taxon>
        <taxon>Bacilli</taxon>
        <taxon>Bacillales</taxon>
        <taxon>Paenibacillaceae</taxon>
        <taxon>Paenibacillus</taxon>
    </lineage>
</organism>
<evidence type="ECO:0000313" key="3">
    <source>
        <dbReference type="Proteomes" id="UP000810207"/>
    </source>
</evidence>
<evidence type="ECO:0000256" key="1">
    <source>
        <dbReference type="SAM" id="MobiDB-lite"/>
    </source>
</evidence>
<gene>
    <name evidence="2" type="ORF">J2Z28_000473</name>
</gene>
<keyword evidence="3" id="KW-1185">Reference proteome</keyword>
<evidence type="ECO:0000313" key="2">
    <source>
        <dbReference type="EMBL" id="MBP2243863.1"/>
    </source>
</evidence>
<dbReference type="EMBL" id="JAGIKV010000002">
    <property type="protein sequence ID" value="MBP2243863.1"/>
    <property type="molecule type" value="Genomic_DNA"/>
</dbReference>